<accession>A0A7S2T7L5</accession>
<dbReference type="GO" id="GO:0000302">
    <property type="term" value="P:response to reactive oxygen species"/>
    <property type="evidence" value="ECO:0007669"/>
    <property type="project" value="TreeGrafter"/>
</dbReference>
<dbReference type="GO" id="GO:0020037">
    <property type="term" value="F:heme binding"/>
    <property type="evidence" value="ECO:0007669"/>
    <property type="project" value="InterPro"/>
</dbReference>
<dbReference type="GO" id="GO:0042744">
    <property type="term" value="P:hydrogen peroxide catabolic process"/>
    <property type="evidence" value="ECO:0007669"/>
    <property type="project" value="TreeGrafter"/>
</dbReference>
<dbReference type="PANTHER" id="PTHR31356">
    <property type="entry name" value="THYLAKOID LUMENAL 29 KDA PROTEIN, CHLOROPLASTIC-RELATED"/>
    <property type="match status" value="1"/>
</dbReference>
<reference evidence="4" key="1">
    <citation type="submission" date="2021-01" db="EMBL/GenBank/DDBJ databases">
        <authorList>
            <person name="Corre E."/>
            <person name="Pelletier E."/>
            <person name="Niang G."/>
            <person name="Scheremetjew M."/>
            <person name="Finn R."/>
            <person name="Kale V."/>
            <person name="Holt S."/>
            <person name="Cochrane G."/>
            <person name="Meng A."/>
            <person name="Brown T."/>
            <person name="Cohen L."/>
        </authorList>
    </citation>
    <scope>NUCLEOTIDE SEQUENCE</scope>
    <source>
        <strain evidence="4">RCC2335</strain>
    </source>
</reference>
<evidence type="ECO:0000313" key="4">
    <source>
        <dbReference type="EMBL" id="CAD9721310.1"/>
    </source>
</evidence>
<dbReference type="EMBL" id="HBHM01000756">
    <property type="protein sequence ID" value="CAD9721310.1"/>
    <property type="molecule type" value="Transcribed_RNA"/>
</dbReference>
<organism evidence="4">
    <name type="scientific">Chloropicon roscoffensis</name>
    <dbReference type="NCBI Taxonomy" id="1461544"/>
    <lineage>
        <taxon>Eukaryota</taxon>
        <taxon>Viridiplantae</taxon>
        <taxon>Chlorophyta</taxon>
        <taxon>Chloropicophyceae</taxon>
        <taxon>Chloropicales</taxon>
        <taxon>Chloropicaceae</taxon>
        <taxon>Chloropicon</taxon>
    </lineage>
</organism>
<dbReference type="AlphaFoldDB" id="A0A7S2T7L5"/>
<dbReference type="Gene3D" id="1.10.520.10">
    <property type="match status" value="2"/>
</dbReference>
<dbReference type="PANTHER" id="PTHR31356:SF34">
    <property type="entry name" value="THYLAKOID LUMENAL 29 KDA PROTEIN, CHLOROPLASTIC"/>
    <property type="match status" value="1"/>
</dbReference>
<evidence type="ECO:0000259" key="3">
    <source>
        <dbReference type="Pfam" id="PF00141"/>
    </source>
</evidence>
<name>A0A7S2T7L5_9CHLO</name>
<dbReference type="InterPro" id="IPR044831">
    <property type="entry name" value="Ccp1-like"/>
</dbReference>
<keyword evidence="1" id="KW-0560">Oxidoreductase</keyword>
<protein>
    <recommendedName>
        <fullName evidence="3">Plant heme peroxidase family profile domain-containing protein</fullName>
    </recommendedName>
</protein>
<dbReference type="InterPro" id="IPR010255">
    <property type="entry name" value="Haem_peroxidase_sf"/>
</dbReference>
<evidence type="ECO:0000256" key="1">
    <source>
        <dbReference type="ARBA" id="ARBA00023002"/>
    </source>
</evidence>
<proteinExistence type="inferred from homology"/>
<gene>
    <name evidence="4" type="ORF">CROS1312_LOCUS577</name>
</gene>
<dbReference type="Pfam" id="PF00141">
    <property type="entry name" value="peroxidase"/>
    <property type="match status" value="1"/>
</dbReference>
<evidence type="ECO:0000256" key="2">
    <source>
        <dbReference type="RuleBase" id="RU004241"/>
    </source>
</evidence>
<dbReference type="GO" id="GO:0004601">
    <property type="term" value="F:peroxidase activity"/>
    <property type="evidence" value="ECO:0007669"/>
    <property type="project" value="InterPro"/>
</dbReference>
<comment type="similarity">
    <text evidence="2">Belongs to the peroxidase family.</text>
</comment>
<dbReference type="GO" id="GO:0034599">
    <property type="term" value="P:cellular response to oxidative stress"/>
    <property type="evidence" value="ECO:0007669"/>
    <property type="project" value="InterPro"/>
</dbReference>
<feature type="domain" description="Plant heme peroxidase family profile" evidence="3">
    <location>
        <begin position="130"/>
        <end position="275"/>
    </location>
</feature>
<dbReference type="SUPFAM" id="SSF48113">
    <property type="entry name" value="Heme-dependent peroxidases"/>
    <property type="match status" value="1"/>
</dbReference>
<sequence>MMIRTSTTRAPSGARSGCGRSFARLSKATRRDQEAACDDARSRRDVFLSLTAGFLGIGACSGEDGPLRSIAIAAAEEELLPVKSLPKGAKQTQTQEVLDLIKDGVKMHVTEDYRSCLQLALLDALSYDKDAKSGGANGSIANFPEELKALGLEGSLKTAVDQIRKAKEHAEKASAFPLELSMADAIVFAAYYKVRSNFIGQIVDKAKDQTSANIILQGYGNDFPPPPLGRLDATAPDAAAPTLTTAALVDRALAAGLTAGNVSALAGCFPTGGLEEVENEMRTLNKKFGFYVKSNQQSRETVTQTNYQIDFSNAFSKLSTLGAKFDVERYYHPIPKQGLPKKL</sequence>
<dbReference type="InterPro" id="IPR002016">
    <property type="entry name" value="Haem_peroxidase"/>
</dbReference>